<organism evidence="4 5">
    <name type="scientific">Rheinheimera riviphila</name>
    <dbReference type="NCBI Taxonomy" id="1834037"/>
    <lineage>
        <taxon>Bacteria</taxon>
        <taxon>Pseudomonadati</taxon>
        <taxon>Pseudomonadota</taxon>
        <taxon>Gammaproteobacteria</taxon>
        <taxon>Chromatiales</taxon>
        <taxon>Chromatiaceae</taxon>
        <taxon>Rheinheimera</taxon>
    </lineage>
</organism>
<dbReference type="PANTHER" id="PTHR43228">
    <property type="entry name" value="TWO-COMPONENT RESPONSE REGULATOR"/>
    <property type="match status" value="1"/>
</dbReference>
<dbReference type="InterPro" id="IPR019734">
    <property type="entry name" value="TPR_rpt"/>
</dbReference>
<dbReference type="Gene3D" id="3.40.50.2300">
    <property type="match status" value="1"/>
</dbReference>
<sequence length="545" mass="62305">MFKLQLSGLMVLVVDDQRPFQVMLKGILSSLGIAHIHFANHGEQALQRCSQNEYDLLFVDYNLGSGKNGRQLLADLRQKQLLKASSIFIIVTGENTVTMVMSAVELEPDDYLIKPFSQSLLKSRLQKLAEKKQHLAGLYQALLQQQPEQIMQQCQQEIDASGRYEQFCRRVLAETLFEQQRFTELESLLSDSMSQRRPSWALLLEAKFRLQQQEYQRCLEICQESIEINRLCAQAYDLKASCLLAQGDPEAAMISINQALAIAPYHLPRQYLTLKVARAAGQIPEMVSASKQIFDLTRKTSQQDISHLFNYIRTLLDAIGHTTDASKRNRLQQETMLTLHRSQNDEQLIRDTNFDRFEQICVARLEALDGRFQPAKKTAATLSPQMALQDPDIPDLAMLLLSIGEFEDAGQFIAQLSDTEQNDPILSELLEQQQQKFAGAAEQLAELNRTGMQLYQEGKFQEAIVIFDQALNIAPSNTGAALNLIQSLLQVLESQQKNKSIAIYQRCRQTFKLIEHAHLPERHQQRYVELQNQYQQYRQELKQNS</sequence>
<comment type="caution">
    <text evidence="4">The sequence shown here is derived from an EMBL/GenBank/DDBJ whole genome shotgun (WGS) entry which is preliminary data.</text>
</comment>
<dbReference type="Proteomes" id="UP000283077">
    <property type="component" value="Unassembled WGS sequence"/>
</dbReference>
<dbReference type="PROSITE" id="PS50110">
    <property type="entry name" value="RESPONSE_REGULATORY"/>
    <property type="match status" value="1"/>
</dbReference>
<keyword evidence="1" id="KW-0597">Phosphoprotein</keyword>
<evidence type="ECO:0000256" key="1">
    <source>
        <dbReference type="PROSITE-ProRule" id="PRU00169"/>
    </source>
</evidence>
<dbReference type="SMART" id="SM00028">
    <property type="entry name" value="TPR"/>
    <property type="match status" value="3"/>
</dbReference>
<evidence type="ECO:0000256" key="2">
    <source>
        <dbReference type="PROSITE-ProRule" id="PRU00339"/>
    </source>
</evidence>
<evidence type="ECO:0000313" key="4">
    <source>
        <dbReference type="EMBL" id="RVU41163.1"/>
    </source>
</evidence>
<dbReference type="Pfam" id="PF00072">
    <property type="entry name" value="Response_reg"/>
    <property type="match status" value="1"/>
</dbReference>
<dbReference type="OrthoDB" id="7298659at2"/>
<keyword evidence="5" id="KW-1185">Reference proteome</keyword>
<dbReference type="GO" id="GO:0000160">
    <property type="term" value="P:phosphorelay signal transduction system"/>
    <property type="evidence" value="ECO:0007669"/>
    <property type="project" value="InterPro"/>
</dbReference>
<evidence type="ECO:0000313" key="5">
    <source>
        <dbReference type="Proteomes" id="UP000283077"/>
    </source>
</evidence>
<dbReference type="SUPFAM" id="SSF52172">
    <property type="entry name" value="CheY-like"/>
    <property type="match status" value="1"/>
</dbReference>
<dbReference type="Pfam" id="PF13181">
    <property type="entry name" value="TPR_8"/>
    <property type="match status" value="1"/>
</dbReference>
<dbReference type="InterPro" id="IPR052048">
    <property type="entry name" value="ST_Response_Regulator"/>
</dbReference>
<feature type="repeat" description="TPR" evidence="2">
    <location>
        <begin position="444"/>
        <end position="477"/>
    </location>
</feature>
<dbReference type="PROSITE" id="PS50005">
    <property type="entry name" value="TPR"/>
    <property type="match status" value="1"/>
</dbReference>
<dbReference type="CDD" id="cd17589">
    <property type="entry name" value="REC_TPR"/>
    <property type="match status" value="1"/>
</dbReference>
<accession>A0A437R368</accession>
<dbReference type="InterPro" id="IPR011006">
    <property type="entry name" value="CheY-like_superfamily"/>
</dbReference>
<gene>
    <name evidence="4" type="ORF">EOE67_02885</name>
</gene>
<dbReference type="RefSeq" id="WP_127697548.1">
    <property type="nucleotide sequence ID" value="NZ_SACS01000002.1"/>
</dbReference>
<name>A0A437R368_9GAMM</name>
<dbReference type="Gene3D" id="1.25.40.10">
    <property type="entry name" value="Tetratricopeptide repeat domain"/>
    <property type="match status" value="2"/>
</dbReference>
<dbReference type="PANTHER" id="PTHR43228:SF1">
    <property type="entry name" value="TWO-COMPONENT RESPONSE REGULATOR ARR22"/>
    <property type="match status" value="1"/>
</dbReference>
<evidence type="ECO:0000259" key="3">
    <source>
        <dbReference type="PROSITE" id="PS50110"/>
    </source>
</evidence>
<keyword evidence="2" id="KW-0802">TPR repeat</keyword>
<proteinExistence type="predicted"/>
<dbReference type="InterPro" id="IPR011990">
    <property type="entry name" value="TPR-like_helical_dom_sf"/>
</dbReference>
<feature type="domain" description="Response regulatory" evidence="3">
    <location>
        <begin position="10"/>
        <end position="129"/>
    </location>
</feature>
<dbReference type="SMART" id="SM00448">
    <property type="entry name" value="REC"/>
    <property type="match status" value="1"/>
</dbReference>
<dbReference type="SUPFAM" id="SSF48452">
    <property type="entry name" value="TPR-like"/>
    <property type="match status" value="1"/>
</dbReference>
<dbReference type="InterPro" id="IPR001789">
    <property type="entry name" value="Sig_transdc_resp-reg_receiver"/>
</dbReference>
<protein>
    <submittedName>
        <fullName evidence="4">Response regulator</fullName>
    </submittedName>
</protein>
<dbReference type="AlphaFoldDB" id="A0A437R368"/>
<feature type="modified residue" description="4-aspartylphosphate" evidence="1">
    <location>
        <position position="60"/>
    </location>
</feature>
<dbReference type="EMBL" id="SACS01000002">
    <property type="protein sequence ID" value="RVU41163.1"/>
    <property type="molecule type" value="Genomic_DNA"/>
</dbReference>
<reference evidence="4 5" key="1">
    <citation type="submission" date="2019-01" db="EMBL/GenBank/DDBJ databases">
        <authorList>
            <person name="Chen W.-M."/>
        </authorList>
    </citation>
    <scope>NUCLEOTIDE SEQUENCE [LARGE SCALE GENOMIC DNA]</scope>
    <source>
        <strain evidence="4 5">KYPC3</strain>
    </source>
</reference>